<evidence type="ECO:0000259" key="3">
    <source>
        <dbReference type="Pfam" id="PF01478"/>
    </source>
</evidence>
<dbReference type="InterPro" id="IPR000045">
    <property type="entry name" value="Prepilin_IV_endopep_pep"/>
</dbReference>
<dbReference type="GO" id="GO:0005886">
    <property type="term" value="C:plasma membrane"/>
    <property type="evidence" value="ECO:0007669"/>
    <property type="project" value="TreeGrafter"/>
</dbReference>
<keyword evidence="2" id="KW-0812">Transmembrane</keyword>
<dbReference type="EMBL" id="BOOG01000035">
    <property type="protein sequence ID" value="GIH71435.1"/>
    <property type="molecule type" value="Genomic_DNA"/>
</dbReference>
<comment type="caution">
    <text evidence="4">The sequence shown here is derived from an EMBL/GenBank/DDBJ whole genome shotgun (WGS) entry which is preliminary data.</text>
</comment>
<reference evidence="4" key="1">
    <citation type="submission" date="2021-01" db="EMBL/GenBank/DDBJ databases">
        <title>Whole genome shotgun sequence of Sphaerimonospora thailandensis NBRC 107569.</title>
        <authorList>
            <person name="Komaki H."/>
            <person name="Tamura T."/>
        </authorList>
    </citation>
    <scope>NUCLEOTIDE SEQUENCE</scope>
    <source>
        <strain evidence="4">NBRC 107569</strain>
    </source>
</reference>
<dbReference type="RefSeq" id="WP_204017140.1">
    <property type="nucleotide sequence ID" value="NZ_BOOG01000035.1"/>
</dbReference>
<name>A0A8J3W0Q7_9ACTN</name>
<dbReference type="Pfam" id="PF01478">
    <property type="entry name" value="Peptidase_A24"/>
    <property type="match status" value="1"/>
</dbReference>
<feature type="transmembrane region" description="Helical" evidence="2">
    <location>
        <begin position="156"/>
        <end position="182"/>
    </location>
</feature>
<dbReference type="PANTHER" id="PTHR30487">
    <property type="entry name" value="TYPE 4 PREPILIN-LIKE PROTEINS LEADER PEPTIDE-PROCESSING ENZYME"/>
    <property type="match status" value="1"/>
</dbReference>
<feature type="transmembrane region" description="Helical" evidence="2">
    <location>
        <begin position="127"/>
        <end position="144"/>
    </location>
</feature>
<dbReference type="PANTHER" id="PTHR30487:SF0">
    <property type="entry name" value="PREPILIN LEADER PEPTIDASE_N-METHYLTRANSFERASE-RELATED"/>
    <property type="match status" value="1"/>
</dbReference>
<dbReference type="InterPro" id="IPR050882">
    <property type="entry name" value="Prepilin_peptidase/N-MTase"/>
</dbReference>
<sequence length="221" mass="22699">MTPLVVAGVSALGLVAGAYVRAFAAGFGPAGHPGELREAFDTAVRTAPVPRRPYVVEAATAVAAALVAWRVPGAGGWVTAAWLYAAVVGVTLAVIDWRTWRLPDVITLPSYPVLLALLAPSGRWFDAISAGGVLVSFYTVMWFGRPTGIGLGDVKLAGLIGLLTGALGVRTAVAAGMGGFLLGALYAVGLLVTRRGTRKTEFPFGPFMLVAALAAAALPLE</sequence>
<dbReference type="Proteomes" id="UP000610966">
    <property type="component" value="Unassembled WGS sequence"/>
</dbReference>
<accession>A0A8J3W0Q7</accession>
<comment type="similarity">
    <text evidence="1">Belongs to the peptidase A24 family.</text>
</comment>
<dbReference type="Gene3D" id="1.20.120.1220">
    <property type="match status" value="1"/>
</dbReference>
<dbReference type="GO" id="GO:0004190">
    <property type="term" value="F:aspartic-type endopeptidase activity"/>
    <property type="evidence" value="ECO:0007669"/>
    <property type="project" value="InterPro"/>
</dbReference>
<evidence type="ECO:0000256" key="1">
    <source>
        <dbReference type="ARBA" id="ARBA00005801"/>
    </source>
</evidence>
<evidence type="ECO:0000313" key="5">
    <source>
        <dbReference type="Proteomes" id="UP000610966"/>
    </source>
</evidence>
<feature type="transmembrane region" description="Helical" evidence="2">
    <location>
        <begin position="202"/>
        <end position="220"/>
    </location>
</feature>
<proteinExistence type="inferred from homology"/>
<keyword evidence="2" id="KW-0472">Membrane</keyword>
<organism evidence="4 5">
    <name type="scientific">Sphaerimonospora thailandensis</name>
    <dbReference type="NCBI Taxonomy" id="795644"/>
    <lineage>
        <taxon>Bacteria</taxon>
        <taxon>Bacillati</taxon>
        <taxon>Actinomycetota</taxon>
        <taxon>Actinomycetes</taxon>
        <taxon>Streptosporangiales</taxon>
        <taxon>Streptosporangiaceae</taxon>
        <taxon>Sphaerimonospora</taxon>
    </lineage>
</organism>
<feature type="domain" description="Prepilin type IV endopeptidase peptidase" evidence="3">
    <location>
        <begin position="86"/>
        <end position="188"/>
    </location>
</feature>
<keyword evidence="2" id="KW-1133">Transmembrane helix</keyword>
<feature type="transmembrane region" description="Helical" evidence="2">
    <location>
        <begin position="74"/>
        <end position="95"/>
    </location>
</feature>
<evidence type="ECO:0000313" key="4">
    <source>
        <dbReference type="EMBL" id="GIH71435.1"/>
    </source>
</evidence>
<protein>
    <recommendedName>
        <fullName evidence="3">Prepilin type IV endopeptidase peptidase domain-containing protein</fullName>
    </recommendedName>
</protein>
<dbReference type="GO" id="GO:0006465">
    <property type="term" value="P:signal peptide processing"/>
    <property type="evidence" value="ECO:0007669"/>
    <property type="project" value="TreeGrafter"/>
</dbReference>
<dbReference type="AlphaFoldDB" id="A0A8J3W0Q7"/>
<evidence type="ECO:0000256" key="2">
    <source>
        <dbReference type="SAM" id="Phobius"/>
    </source>
</evidence>
<keyword evidence="5" id="KW-1185">Reference proteome</keyword>
<gene>
    <name evidence="4" type="ORF">Mth01_36880</name>
</gene>